<evidence type="ECO:0000256" key="4">
    <source>
        <dbReference type="ARBA" id="ARBA00022989"/>
    </source>
</evidence>
<keyword evidence="4 6" id="KW-1133">Transmembrane helix</keyword>
<evidence type="ECO:0000256" key="1">
    <source>
        <dbReference type="ARBA" id="ARBA00004141"/>
    </source>
</evidence>
<dbReference type="PANTHER" id="PTHR43701">
    <property type="entry name" value="MEMBRANE TRANSPORTER PROTEIN MJ0441-RELATED"/>
    <property type="match status" value="1"/>
</dbReference>
<feature type="transmembrane region" description="Helical" evidence="6">
    <location>
        <begin position="304"/>
        <end position="322"/>
    </location>
</feature>
<dbReference type="GO" id="GO:0005886">
    <property type="term" value="C:plasma membrane"/>
    <property type="evidence" value="ECO:0007669"/>
    <property type="project" value="UniProtKB-SubCell"/>
</dbReference>
<sequence>MKIRDLDLSQSPVNSEHQALGLPPVEDYVSHPDNHPVLRAAMWFAVATLVSLLLFLAWRLFFGDHDGVTGMQIVEDTLSSPVFWSAVAVGFFAQMIDGALGMAYGITATTFLLGAGASPAAASASVHIAEVFTTGLSGISHVKLGNVRKALFLRLLLPGIIGAVLGAILVTQVDGEVFKPFISAYLLLMGLYILSKAYRQRILKTREPKHVAKLAVFGGFVDAAGGGGWGPVVTTSLLGSGSDPRTTIGSVNFAEFFLTIASATSFILLAGDPGTWMLVAGLVFGGMFAAPFAALLCKKLSAKTLLTIVGCLITLISAYNLYKALA</sequence>
<keyword evidence="3 6" id="KW-0812">Transmembrane</keyword>
<organism evidence="7 8">
    <name type="scientific">Ectopseudomonas mendocina</name>
    <name type="common">Pseudomonas mendocina</name>
    <dbReference type="NCBI Taxonomy" id="300"/>
    <lineage>
        <taxon>Bacteria</taxon>
        <taxon>Pseudomonadati</taxon>
        <taxon>Pseudomonadota</taxon>
        <taxon>Gammaproteobacteria</taxon>
        <taxon>Pseudomonadales</taxon>
        <taxon>Pseudomonadaceae</taxon>
        <taxon>Ectopseudomonas</taxon>
    </lineage>
</organism>
<evidence type="ECO:0000313" key="7">
    <source>
        <dbReference type="EMBL" id="AVO52540.1"/>
    </source>
</evidence>
<feature type="transmembrane region" description="Helical" evidence="6">
    <location>
        <begin position="82"/>
        <end position="106"/>
    </location>
</feature>
<evidence type="ECO:0000256" key="6">
    <source>
        <dbReference type="RuleBase" id="RU363041"/>
    </source>
</evidence>
<feature type="transmembrane region" description="Helical" evidence="6">
    <location>
        <begin position="151"/>
        <end position="171"/>
    </location>
</feature>
<name>A0A2R3QL89_ECTME</name>
<proteinExistence type="inferred from homology"/>
<reference evidence="7 8" key="1">
    <citation type="submission" date="2018-03" db="EMBL/GenBank/DDBJ databases">
        <title>Complete genome sequence and methylome analysis of Pseudomonas mendocina NEB 698.</title>
        <authorList>
            <person name="Morgan R.D."/>
        </authorList>
    </citation>
    <scope>NUCLEOTIDE SEQUENCE [LARGE SCALE GENOMIC DNA]</scope>
    <source>
        <strain evidence="7 8">NEB698</strain>
    </source>
</reference>
<feature type="transmembrane region" description="Helical" evidence="6">
    <location>
        <begin position="177"/>
        <end position="194"/>
    </location>
</feature>
<feature type="transmembrane region" description="Helical" evidence="6">
    <location>
        <begin position="40"/>
        <end position="61"/>
    </location>
</feature>
<dbReference type="OrthoDB" id="45564at2"/>
<dbReference type="InterPro" id="IPR002781">
    <property type="entry name" value="TM_pro_TauE-like"/>
</dbReference>
<dbReference type="RefSeq" id="WP_106737365.1">
    <property type="nucleotide sequence ID" value="NZ_CP027657.1"/>
</dbReference>
<evidence type="ECO:0000256" key="5">
    <source>
        <dbReference type="ARBA" id="ARBA00023136"/>
    </source>
</evidence>
<keyword evidence="6" id="KW-1003">Cell membrane</keyword>
<dbReference type="Proteomes" id="UP000238327">
    <property type="component" value="Chromosome"/>
</dbReference>
<accession>A0A2R3QL89</accession>
<comment type="similarity">
    <text evidence="2 6">Belongs to the 4-toluene sulfonate uptake permease (TSUP) (TC 2.A.102) family.</text>
</comment>
<dbReference type="PANTHER" id="PTHR43701:SF12">
    <property type="entry name" value="MEMBRANE TRANSPORTER PROTEIN YTNM-RELATED"/>
    <property type="match status" value="1"/>
</dbReference>
<dbReference type="InterPro" id="IPR051598">
    <property type="entry name" value="TSUP/Inactive_protease-like"/>
</dbReference>
<feature type="transmembrane region" description="Helical" evidence="6">
    <location>
        <begin position="276"/>
        <end position="297"/>
    </location>
</feature>
<evidence type="ECO:0000256" key="3">
    <source>
        <dbReference type="ARBA" id="ARBA00022692"/>
    </source>
</evidence>
<gene>
    <name evidence="7" type="ORF">C7A17_07110</name>
</gene>
<feature type="transmembrane region" description="Helical" evidence="6">
    <location>
        <begin position="251"/>
        <end position="270"/>
    </location>
</feature>
<protein>
    <recommendedName>
        <fullName evidence="6">Probable membrane transporter protein</fullName>
    </recommendedName>
</protein>
<evidence type="ECO:0000313" key="8">
    <source>
        <dbReference type="Proteomes" id="UP000238327"/>
    </source>
</evidence>
<dbReference type="Pfam" id="PF01925">
    <property type="entry name" value="TauE"/>
    <property type="match status" value="1"/>
</dbReference>
<comment type="subcellular location">
    <subcellularLocation>
        <location evidence="6">Cell membrane</location>
        <topology evidence="6">Multi-pass membrane protein</topology>
    </subcellularLocation>
    <subcellularLocation>
        <location evidence="1">Membrane</location>
        <topology evidence="1">Multi-pass membrane protein</topology>
    </subcellularLocation>
</comment>
<dbReference type="AlphaFoldDB" id="A0A2R3QL89"/>
<keyword evidence="5 6" id="KW-0472">Membrane</keyword>
<dbReference type="EMBL" id="CP027657">
    <property type="protein sequence ID" value="AVO52540.1"/>
    <property type="molecule type" value="Genomic_DNA"/>
</dbReference>
<evidence type="ECO:0000256" key="2">
    <source>
        <dbReference type="ARBA" id="ARBA00009142"/>
    </source>
</evidence>